<feature type="non-terminal residue" evidence="1">
    <location>
        <position position="1"/>
    </location>
</feature>
<dbReference type="AlphaFoldDB" id="A0A822EHX3"/>
<evidence type="ECO:0000313" key="1">
    <source>
        <dbReference type="EMBL" id="CAF5104066.1"/>
    </source>
</evidence>
<dbReference type="EMBL" id="CAJOBR010072555">
    <property type="protein sequence ID" value="CAF5104066.1"/>
    <property type="molecule type" value="Genomic_DNA"/>
</dbReference>
<reference evidence="1" key="1">
    <citation type="submission" date="2021-02" db="EMBL/GenBank/DDBJ databases">
        <authorList>
            <person name="Nowell W R."/>
        </authorList>
    </citation>
    <scope>NUCLEOTIDE SEQUENCE</scope>
</reference>
<dbReference type="EMBL" id="CAJOBR010083618">
    <property type="protein sequence ID" value="CAF5128747.1"/>
    <property type="molecule type" value="Genomic_DNA"/>
</dbReference>
<sequence>MSFLILLAAKEIDPKELDFLLRFPIVVNVTTP</sequence>
<gene>
    <name evidence="1" type="ORF">QYT958_LOCUS45008</name>
    <name evidence="2" type="ORF">QYT958_LOCUS46601</name>
</gene>
<evidence type="ECO:0000313" key="3">
    <source>
        <dbReference type="Proteomes" id="UP000663848"/>
    </source>
</evidence>
<comment type="caution">
    <text evidence="1">The sequence shown here is derived from an EMBL/GenBank/DDBJ whole genome shotgun (WGS) entry which is preliminary data.</text>
</comment>
<organism evidence="1 3">
    <name type="scientific">Rotaria socialis</name>
    <dbReference type="NCBI Taxonomy" id="392032"/>
    <lineage>
        <taxon>Eukaryota</taxon>
        <taxon>Metazoa</taxon>
        <taxon>Spiralia</taxon>
        <taxon>Gnathifera</taxon>
        <taxon>Rotifera</taxon>
        <taxon>Eurotatoria</taxon>
        <taxon>Bdelloidea</taxon>
        <taxon>Philodinida</taxon>
        <taxon>Philodinidae</taxon>
        <taxon>Rotaria</taxon>
    </lineage>
</organism>
<protein>
    <submittedName>
        <fullName evidence="1">Uncharacterized protein</fullName>
    </submittedName>
</protein>
<accession>A0A822EHX3</accession>
<dbReference type="Proteomes" id="UP000663848">
    <property type="component" value="Unassembled WGS sequence"/>
</dbReference>
<proteinExistence type="predicted"/>
<name>A0A822EHX3_9BILA</name>
<evidence type="ECO:0000313" key="2">
    <source>
        <dbReference type="EMBL" id="CAF5128747.1"/>
    </source>
</evidence>